<protein>
    <submittedName>
        <fullName evidence="5">Aminoglycoside phosphotransferase</fullName>
    </submittedName>
</protein>
<dbReference type="KEGG" id="ccb:Clocel_3265"/>
<keyword evidence="3" id="KW-0804">Transcription</keyword>
<evidence type="ECO:0000256" key="3">
    <source>
        <dbReference type="ARBA" id="ARBA00023163"/>
    </source>
</evidence>
<evidence type="ECO:0000313" key="6">
    <source>
        <dbReference type="Proteomes" id="UP000002730"/>
    </source>
</evidence>
<dbReference type="SUPFAM" id="SSF56112">
    <property type="entry name" value="Protein kinase-like (PK-like)"/>
    <property type="match status" value="1"/>
</dbReference>
<evidence type="ECO:0000313" key="5">
    <source>
        <dbReference type="EMBL" id="ADL52950.1"/>
    </source>
</evidence>
<dbReference type="InterPro" id="IPR009057">
    <property type="entry name" value="Homeodomain-like_sf"/>
</dbReference>
<keyword evidence="6" id="KW-1185">Reference proteome</keyword>
<dbReference type="GO" id="GO:0043565">
    <property type="term" value="F:sequence-specific DNA binding"/>
    <property type="evidence" value="ECO:0007669"/>
    <property type="project" value="InterPro"/>
</dbReference>
<dbReference type="PANTHER" id="PTHR47504">
    <property type="entry name" value="RIGHT ORIGIN-BINDING PROTEIN"/>
    <property type="match status" value="1"/>
</dbReference>
<dbReference type="SUPFAM" id="SSF46689">
    <property type="entry name" value="Homeodomain-like"/>
    <property type="match status" value="2"/>
</dbReference>
<dbReference type="InterPro" id="IPR011009">
    <property type="entry name" value="Kinase-like_dom_sf"/>
</dbReference>
<evidence type="ECO:0000256" key="1">
    <source>
        <dbReference type="ARBA" id="ARBA00023015"/>
    </source>
</evidence>
<dbReference type="PROSITE" id="PS01124">
    <property type="entry name" value="HTH_ARAC_FAMILY_2"/>
    <property type="match status" value="1"/>
</dbReference>
<dbReference type="EMBL" id="CP002160">
    <property type="protein sequence ID" value="ADL52950.1"/>
    <property type="molecule type" value="Genomic_DNA"/>
</dbReference>
<proteinExistence type="predicted"/>
<feature type="domain" description="HTH araC/xylS-type" evidence="4">
    <location>
        <begin position="8"/>
        <end position="105"/>
    </location>
</feature>
<dbReference type="Gene3D" id="3.90.1200.10">
    <property type="match status" value="1"/>
</dbReference>
<dbReference type="Proteomes" id="UP000002730">
    <property type="component" value="Chromosome"/>
</dbReference>
<dbReference type="InterPro" id="IPR050959">
    <property type="entry name" value="MarA-like"/>
</dbReference>
<evidence type="ECO:0000259" key="4">
    <source>
        <dbReference type="PROSITE" id="PS01124"/>
    </source>
</evidence>
<keyword evidence="2" id="KW-0238">DNA-binding</keyword>
<dbReference type="eggNOG" id="COG2334">
    <property type="taxonomic scope" value="Bacteria"/>
</dbReference>
<reference evidence="5 6" key="1">
    <citation type="submission" date="2010-08" db="EMBL/GenBank/DDBJ databases">
        <title>Complete sequence of Clostridium cellulovorans 743B.</title>
        <authorList>
            <consortium name="US DOE Joint Genome Institute"/>
            <person name="Lucas S."/>
            <person name="Copeland A."/>
            <person name="Lapidus A."/>
            <person name="Cheng J.-F."/>
            <person name="Bruce D."/>
            <person name="Goodwin L."/>
            <person name="Pitluck S."/>
            <person name="Chertkov O."/>
            <person name="Detter J.C."/>
            <person name="Han C."/>
            <person name="Tapia R."/>
            <person name="Land M."/>
            <person name="Hauser L."/>
            <person name="Chang Y.-J."/>
            <person name="Jeffries C."/>
            <person name="Kyrpides N."/>
            <person name="Ivanova N."/>
            <person name="Mikhailova N."/>
            <person name="Hemme C.L."/>
            <person name="Woyke T."/>
        </authorList>
    </citation>
    <scope>NUCLEOTIDE SEQUENCE [LARGE SCALE GENOMIC DNA]</scope>
    <source>
        <strain evidence="6">ATCC 35296 / DSM 3052 / OCM 3 / 743B</strain>
    </source>
</reference>
<dbReference type="RefSeq" id="WP_010073339.1">
    <property type="nucleotide sequence ID" value="NC_014393.1"/>
</dbReference>
<dbReference type="GO" id="GO:0016740">
    <property type="term" value="F:transferase activity"/>
    <property type="evidence" value="ECO:0007669"/>
    <property type="project" value="UniProtKB-KW"/>
</dbReference>
<organism evidence="5 6">
    <name type="scientific">Clostridium cellulovorans (strain ATCC 35296 / DSM 3052 / OCM 3 / 743B)</name>
    <dbReference type="NCBI Taxonomy" id="573061"/>
    <lineage>
        <taxon>Bacteria</taxon>
        <taxon>Bacillati</taxon>
        <taxon>Bacillota</taxon>
        <taxon>Clostridia</taxon>
        <taxon>Eubacteriales</taxon>
        <taxon>Clostridiaceae</taxon>
        <taxon>Clostridium</taxon>
    </lineage>
</organism>
<dbReference type="InterPro" id="IPR002575">
    <property type="entry name" value="Aminoglycoside_PTrfase"/>
</dbReference>
<dbReference type="STRING" id="573061.Clocel_3265"/>
<evidence type="ECO:0000256" key="2">
    <source>
        <dbReference type="ARBA" id="ARBA00023125"/>
    </source>
</evidence>
<dbReference type="GO" id="GO:0003700">
    <property type="term" value="F:DNA-binding transcription factor activity"/>
    <property type="evidence" value="ECO:0007669"/>
    <property type="project" value="InterPro"/>
</dbReference>
<dbReference type="Pfam" id="PF12833">
    <property type="entry name" value="HTH_18"/>
    <property type="match status" value="1"/>
</dbReference>
<gene>
    <name evidence="5" type="ordered locus">Clocel_3265</name>
</gene>
<dbReference type="eggNOG" id="COG2207">
    <property type="taxonomic scope" value="Bacteria"/>
</dbReference>
<keyword evidence="5" id="KW-0808">Transferase</keyword>
<dbReference type="HOGENOM" id="CLU_629626_0_0_9"/>
<dbReference type="Gene3D" id="1.10.10.60">
    <property type="entry name" value="Homeodomain-like"/>
    <property type="match status" value="2"/>
</dbReference>
<keyword evidence="1" id="KW-0805">Transcription regulation</keyword>
<accession>D9SUJ5</accession>
<sequence length="435" mass="50551">MNYLDMMQSSIDYIEVNLKSELSALELAKNQGFSLFHYYRLFQGVVGIPVMQYILRRKLYNAIYEISLGNKMIDVALSYGFETHSGFFKAFKREFHCSPTEYLKKYKVTKPYKINLRQETFIMVTHKKLREVLANWKLKEPIEIKDLYYGSSGNKSENTWVVNDDFIIKVGTNITGLKQHIVLSRSLADVGLETAIPVVTKDNTDYFIDGELYFCLTNQIHGHCIKSGEMYQGDFQAKARYLGEIIGQLHLILQKQDKEIICNEPNIYEIIKDWAIPEVKKHMAIPSSFYDDYLENFQKLYIHLPKHVIHRDPNPSNIIMKDGKLAGFIDFELSERNIRIFDPCYAATAILSENFAENDKDKLQKWLTIFRNIIAGYDSVCKLSDEERQAIPYVIYSIQMIFVAYCSSIDKLVDLSIVNQNMLMWLLNTKGLLML</sequence>
<name>D9SUJ5_CLOC7</name>
<dbReference type="Pfam" id="PF01636">
    <property type="entry name" value="APH"/>
    <property type="match status" value="1"/>
</dbReference>
<dbReference type="AlphaFoldDB" id="D9SUJ5"/>
<dbReference type="SMART" id="SM00342">
    <property type="entry name" value="HTH_ARAC"/>
    <property type="match status" value="1"/>
</dbReference>
<dbReference type="InterPro" id="IPR018060">
    <property type="entry name" value="HTH_AraC"/>
</dbReference>
<dbReference type="PANTHER" id="PTHR47504:SF5">
    <property type="entry name" value="RIGHT ORIGIN-BINDING PROTEIN"/>
    <property type="match status" value="1"/>
</dbReference>
<dbReference type="OrthoDB" id="48950at2"/>